<dbReference type="InterPro" id="IPR043502">
    <property type="entry name" value="DNA/RNA_pol_sf"/>
</dbReference>
<dbReference type="PANTHER" id="PTHR33273">
    <property type="entry name" value="DOMAIN-CONTAINING PROTEIN, PUTATIVE-RELATED"/>
    <property type="match status" value="1"/>
</dbReference>
<evidence type="ECO:0000256" key="1">
    <source>
        <dbReference type="SAM" id="MobiDB-lite"/>
    </source>
</evidence>
<dbReference type="InterPro" id="IPR000477">
    <property type="entry name" value="RT_dom"/>
</dbReference>
<dbReference type="InterPro" id="IPR005135">
    <property type="entry name" value="Endo/exonuclease/phosphatase"/>
</dbReference>
<evidence type="ECO:0000313" key="3">
    <source>
        <dbReference type="EMBL" id="CAH0098600.1"/>
    </source>
</evidence>
<evidence type="ECO:0000313" key="4">
    <source>
        <dbReference type="Proteomes" id="UP000789390"/>
    </source>
</evidence>
<dbReference type="EMBL" id="CAKKLH010000003">
    <property type="protein sequence ID" value="CAH0098600.1"/>
    <property type="molecule type" value="Genomic_DNA"/>
</dbReference>
<comment type="caution">
    <text evidence="3">The sequence shown here is derived from an EMBL/GenBank/DDBJ whole genome shotgun (WGS) entry which is preliminary data.</text>
</comment>
<dbReference type="SUPFAM" id="SSF56219">
    <property type="entry name" value="DNase I-like"/>
    <property type="match status" value="1"/>
</dbReference>
<feature type="domain" description="Reverse transcriptase" evidence="2">
    <location>
        <begin position="814"/>
        <end position="1066"/>
    </location>
</feature>
<dbReference type="Pfam" id="PF00078">
    <property type="entry name" value="RVT_1"/>
    <property type="match status" value="1"/>
</dbReference>
<keyword evidence="4" id="KW-1185">Reference proteome</keyword>
<dbReference type="Pfam" id="PF14529">
    <property type="entry name" value="Exo_endo_phos_2"/>
    <property type="match status" value="1"/>
</dbReference>
<dbReference type="GO" id="GO:0071897">
    <property type="term" value="P:DNA biosynthetic process"/>
    <property type="evidence" value="ECO:0007669"/>
    <property type="project" value="UniProtKB-ARBA"/>
</dbReference>
<gene>
    <name evidence="3" type="ORF">DGAL_LOCUS683</name>
</gene>
<dbReference type="CDD" id="cd01650">
    <property type="entry name" value="RT_nLTR_like"/>
    <property type="match status" value="1"/>
</dbReference>
<feature type="region of interest" description="Disordered" evidence="1">
    <location>
        <begin position="46"/>
        <end position="76"/>
    </location>
</feature>
<dbReference type="PANTHER" id="PTHR33273:SF2">
    <property type="entry name" value="ENDONUCLEASE_EXONUCLEASE_PHOSPHATASE DOMAIN-CONTAINING PROTEIN"/>
    <property type="match status" value="1"/>
</dbReference>
<evidence type="ECO:0000259" key="2">
    <source>
        <dbReference type="PROSITE" id="PS50878"/>
    </source>
</evidence>
<accession>A0A8J2WGH5</accession>
<dbReference type="OrthoDB" id="6380262at2759"/>
<dbReference type="InterPro" id="IPR036691">
    <property type="entry name" value="Endo/exonu/phosph_ase_sf"/>
</dbReference>
<feature type="compositionally biased region" description="Low complexity" evidence="1">
    <location>
        <begin position="65"/>
        <end position="76"/>
    </location>
</feature>
<dbReference type="Gene3D" id="3.60.10.10">
    <property type="entry name" value="Endonuclease/exonuclease/phosphatase"/>
    <property type="match status" value="1"/>
</dbReference>
<dbReference type="GO" id="GO:0003824">
    <property type="term" value="F:catalytic activity"/>
    <property type="evidence" value="ECO:0007669"/>
    <property type="project" value="InterPro"/>
</dbReference>
<feature type="compositionally biased region" description="Polar residues" evidence="1">
    <location>
        <begin position="46"/>
        <end position="58"/>
    </location>
</feature>
<protein>
    <recommendedName>
        <fullName evidence="2">Reverse transcriptase domain-containing protein</fullName>
    </recommendedName>
</protein>
<organism evidence="3 4">
    <name type="scientific">Daphnia galeata</name>
    <dbReference type="NCBI Taxonomy" id="27404"/>
    <lineage>
        <taxon>Eukaryota</taxon>
        <taxon>Metazoa</taxon>
        <taxon>Ecdysozoa</taxon>
        <taxon>Arthropoda</taxon>
        <taxon>Crustacea</taxon>
        <taxon>Branchiopoda</taxon>
        <taxon>Diplostraca</taxon>
        <taxon>Cladocera</taxon>
        <taxon>Anomopoda</taxon>
        <taxon>Daphniidae</taxon>
        <taxon>Daphnia</taxon>
    </lineage>
</organism>
<proteinExistence type="predicted"/>
<dbReference type="Proteomes" id="UP000789390">
    <property type="component" value="Unassembled WGS sequence"/>
</dbReference>
<dbReference type="PROSITE" id="PS50878">
    <property type="entry name" value="RT_POL"/>
    <property type="match status" value="1"/>
</dbReference>
<sequence length="1413" mass="154701">MTESDDAASDGASGKVRNCLHCHKSFTVRQKNHRCCSAVCNANKSKPNQSTPLEMNTTRSKRSLDLSPSSEVSSQSKKGKTDIDLFLEENTLATVNDLSKDVLVSRLLTALGFLHGFTSVSPSVESLEDKVLQLATSLEERNARIYDLEEEIVNNKTYASVARSSVPSAVLVAKCVDGGSSTAVLDVHSIEKLLDTPNRGLIPSHVRYKNNRVYVTLNNEADVAKAAAILNGKADFQSKFDSASKLNVLYPLIALFVNVSDPASLKAELEHRNKSLRGLIHSVKARDDILFLGKASILGKDYRIVPLDLNREVRRCYRCQQYGHTQQLCTKPAACGKCAGPHRTQECTAASDACICTNMPRDYSFLRHDEPRLMKCIQINLRHSKFASAALAQVLLDLNIDVALIQEPYAYSATTPMLANVPSGFSSFHKLTDDHAYGTAILVRDSFSRFATLSPTGTPNLSTCVRVSTRSGSLCLCSAYLRPSLTDFSHTASAILDSFATPLSIIGTDSNAKNPLWNSCGSDSRGRELEDLITRHKLNIANRPRADLDFVPKGTSFVDITLAGDKIVVSRWLYLAFPSLSDHPYIYFEVEIAGMAPPPANPSAARKAPAINRINKTTFLARSLPNLESHIVSVPSPGSTELDILNLSDLLVSCATSAKVKSPIAVNSKNMPWWTTELCALQVRALLTRFCIGFLSLAINEFSGKAQSIPVPLELVVDGLPTSDPAVIAEGCADHFFPGEKPTEPLHASIIETSSLSLSQINSDIPQSISDSKFEAAAKSLNCKSGPGDDGISAGLLLLSLPLIKPLLLRILNACFLLCFFPSPWKLVKVVVIGKPNKLDYSTLNSYRPISLISNLAKLLEKVILGRLIWYSRSLNWISDFQHGFREGRSTETAAHSLISFIESGFVEKKVSAAAFLDIKSAFDSAWHPAIIAALSIRACPIYLLKMVQSFLTNRTAVFSVQNATFSKSVFLCCPQGGVLSPFLWNILVDDLLRLSFDFPVHFIAYADDITIVPSHKDPAMATRHLQIVCDAVGVWLNSRKLSLNALKTVFVLFSRKRSAWPDLSIAVDGVKITPSSSVHHLGFIVDANVKWKEHLKAKCESAKRALLTANSCLRKSFGYDGKRLRFLYLSTVEPILSYGCSVWLSALKTKTSIKTLRSFQRLAAQLITRSFKTAPTDSLFVLANLLPLDLKLMKLAGVSYLSSKDAGAGAFVPLLSSHPKIFRVVFWTICMKEMPKFCVVASDSKQVRFIENCSLPTSSSHGRAICAALAKAMNLIQSQSHVFNSFEIFCPSRSAPAFLFPNVRISSAESSVFHKILNLGLSCHLFLSADSLSPGFQLARVWAALSDVKIDSPLNAHCLDKPPVASRISDLLYRLWNEEWVSSSKGSATRLFFPTVSSASVLLKLRPSVGVY</sequence>
<reference evidence="3" key="1">
    <citation type="submission" date="2021-11" db="EMBL/GenBank/DDBJ databases">
        <authorList>
            <person name="Schell T."/>
        </authorList>
    </citation>
    <scope>NUCLEOTIDE SEQUENCE</scope>
    <source>
        <strain evidence="3">M5</strain>
    </source>
</reference>
<dbReference type="Pfam" id="PF03372">
    <property type="entry name" value="Exo_endo_phos"/>
    <property type="match status" value="1"/>
</dbReference>
<dbReference type="SUPFAM" id="SSF56672">
    <property type="entry name" value="DNA/RNA polymerases"/>
    <property type="match status" value="1"/>
</dbReference>
<name>A0A8J2WGH5_9CRUS</name>